<dbReference type="PANTHER" id="PTHR38248:SF2">
    <property type="entry name" value="FUNK1 11"/>
    <property type="match status" value="1"/>
</dbReference>
<dbReference type="PROSITE" id="PS50011">
    <property type="entry name" value="PROTEIN_KINASE_DOM"/>
    <property type="match status" value="1"/>
</dbReference>
<evidence type="ECO:0000313" key="3">
    <source>
        <dbReference type="Proteomes" id="UP000054166"/>
    </source>
</evidence>
<dbReference type="GO" id="GO:0005524">
    <property type="term" value="F:ATP binding"/>
    <property type="evidence" value="ECO:0007669"/>
    <property type="project" value="InterPro"/>
</dbReference>
<dbReference type="Proteomes" id="UP000054166">
    <property type="component" value="Unassembled WGS sequence"/>
</dbReference>
<sequence>MALALADAHEAGILHRDFSPGNIIILMDGTGRLIDWDLSKPLSMQEATPRCATRTGTWQFMSAKLIGNLGGRHDLQDDLESSLYVLLWTALMFSECS</sequence>
<accession>A0A0C3B944</accession>
<evidence type="ECO:0000259" key="1">
    <source>
        <dbReference type="PROSITE" id="PS50011"/>
    </source>
</evidence>
<dbReference type="Pfam" id="PF17667">
    <property type="entry name" value="Pkinase_fungal"/>
    <property type="match status" value="1"/>
</dbReference>
<dbReference type="GO" id="GO:0004672">
    <property type="term" value="F:protein kinase activity"/>
    <property type="evidence" value="ECO:0007669"/>
    <property type="project" value="InterPro"/>
</dbReference>
<reference evidence="2 3" key="1">
    <citation type="submission" date="2014-04" db="EMBL/GenBank/DDBJ databases">
        <authorList>
            <consortium name="DOE Joint Genome Institute"/>
            <person name="Kuo A."/>
            <person name="Tarkka M."/>
            <person name="Buscot F."/>
            <person name="Kohler A."/>
            <person name="Nagy L.G."/>
            <person name="Floudas D."/>
            <person name="Copeland A."/>
            <person name="Barry K.W."/>
            <person name="Cichocki N."/>
            <person name="Veneault-Fourrey C."/>
            <person name="LaButti K."/>
            <person name="Lindquist E.A."/>
            <person name="Lipzen A."/>
            <person name="Lundell T."/>
            <person name="Morin E."/>
            <person name="Murat C."/>
            <person name="Sun H."/>
            <person name="Tunlid A."/>
            <person name="Henrissat B."/>
            <person name="Grigoriev I.V."/>
            <person name="Hibbett D.S."/>
            <person name="Martin F."/>
            <person name="Nordberg H.P."/>
            <person name="Cantor M.N."/>
            <person name="Hua S.X."/>
        </authorList>
    </citation>
    <scope>NUCLEOTIDE SEQUENCE [LARGE SCALE GENOMIC DNA]</scope>
    <source>
        <strain evidence="2 3">F 1598</strain>
    </source>
</reference>
<name>A0A0C3B944_PILCF</name>
<organism evidence="2 3">
    <name type="scientific">Piloderma croceum (strain F 1598)</name>
    <dbReference type="NCBI Taxonomy" id="765440"/>
    <lineage>
        <taxon>Eukaryota</taxon>
        <taxon>Fungi</taxon>
        <taxon>Dikarya</taxon>
        <taxon>Basidiomycota</taxon>
        <taxon>Agaricomycotina</taxon>
        <taxon>Agaricomycetes</taxon>
        <taxon>Agaricomycetidae</taxon>
        <taxon>Atheliales</taxon>
        <taxon>Atheliaceae</taxon>
        <taxon>Piloderma</taxon>
    </lineage>
</organism>
<dbReference type="InterPro" id="IPR008266">
    <property type="entry name" value="Tyr_kinase_AS"/>
</dbReference>
<dbReference type="Gene3D" id="1.10.510.10">
    <property type="entry name" value="Transferase(Phosphotransferase) domain 1"/>
    <property type="match status" value="1"/>
</dbReference>
<feature type="non-terminal residue" evidence="2">
    <location>
        <position position="97"/>
    </location>
</feature>
<feature type="domain" description="Protein kinase" evidence="1">
    <location>
        <begin position="1"/>
        <end position="97"/>
    </location>
</feature>
<evidence type="ECO:0000313" key="2">
    <source>
        <dbReference type="EMBL" id="KIM82818.1"/>
    </source>
</evidence>
<dbReference type="SUPFAM" id="SSF56112">
    <property type="entry name" value="Protein kinase-like (PK-like)"/>
    <property type="match status" value="1"/>
</dbReference>
<dbReference type="InParanoid" id="A0A0C3B944"/>
<dbReference type="EMBL" id="KN832993">
    <property type="protein sequence ID" value="KIM82818.1"/>
    <property type="molecule type" value="Genomic_DNA"/>
</dbReference>
<dbReference type="PROSITE" id="PS00109">
    <property type="entry name" value="PROTEIN_KINASE_TYR"/>
    <property type="match status" value="1"/>
</dbReference>
<dbReference type="HOGENOM" id="CLU_138921_1_0_1"/>
<reference evidence="3" key="2">
    <citation type="submission" date="2015-01" db="EMBL/GenBank/DDBJ databases">
        <title>Evolutionary Origins and Diversification of the Mycorrhizal Mutualists.</title>
        <authorList>
            <consortium name="DOE Joint Genome Institute"/>
            <consortium name="Mycorrhizal Genomics Consortium"/>
            <person name="Kohler A."/>
            <person name="Kuo A."/>
            <person name="Nagy L.G."/>
            <person name="Floudas D."/>
            <person name="Copeland A."/>
            <person name="Barry K.W."/>
            <person name="Cichocki N."/>
            <person name="Veneault-Fourrey C."/>
            <person name="LaButti K."/>
            <person name="Lindquist E.A."/>
            <person name="Lipzen A."/>
            <person name="Lundell T."/>
            <person name="Morin E."/>
            <person name="Murat C."/>
            <person name="Riley R."/>
            <person name="Ohm R."/>
            <person name="Sun H."/>
            <person name="Tunlid A."/>
            <person name="Henrissat B."/>
            <person name="Grigoriev I.V."/>
            <person name="Hibbett D.S."/>
            <person name="Martin F."/>
        </authorList>
    </citation>
    <scope>NUCLEOTIDE SEQUENCE [LARGE SCALE GENOMIC DNA]</scope>
    <source>
        <strain evidence="3">F 1598</strain>
    </source>
</reference>
<gene>
    <name evidence="2" type="ORF">PILCRDRAFT_70281</name>
</gene>
<keyword evidence="3" id="KW-1185">Reference proteome</keyword>
<protein>
    <recommendedName>
        <fullName evidence="1">Protein kinase domain-containing protein</fullName>
    </recommendedName>
</protein>
<dbReference type="InterPro" id="IPR011009">
    <property type="entry name" value="Kinase-like_dom_sf"/>
</dbReference>
<dbReference type="InterPro" id="IPR040976">
    <property type="entry name" value="Pkinase_fungal"/>
</dbReference>
<dbReference type="OrthoDB" id="2747778at2759"/>
<proteinExistence type="predicted"/>
<dbReference type="PANTHER" id="PTHR38248">
    <property type="entry name" value="FUNK1 6"/>
    <property type="match status" value="1"/>
</dbReference>
<dbReference type="InterPro" id="IPR000719">
    <property type="entry name" value="Prot_kinase_dom"/>
</dbReference>
<dbReference type="AlphaFoldDB" id="A0A0C3B944"/>